<reference evidence="1 2" key="1">
    <citation type="submission" date="2024-05" db="EMBL/GenBank/DDBJ databases">
        <title>Genetic variation in Jamaican populations of the coffee berry borer (Hypothenemus hampei).</title>
        <authorList>
            <person name="Errbii M."/>
            <person name="Myrie A."/>
        </authorList>
    </citation>
    <scope>NUCLEOTIDE SEQUENCE [LARGE SCALE GENOMIC DNA]</scope>
    <source>
        <strain evidence="1">JA-Hopewell-2020-01-JO</strain>
        <tissue evidence="1">Whole body</tissue>
    </source>
</reference>
<dbReference type="AlphaFoldDB" id="A0ABD1E6A0"/>
<gene>
    <name evidence="1" type="ORF">ABEB36_012865</name>
</gene>
<accession>A0ABD1E6A0</accession>
<dbReference type="Proteomes" id="UP001566132">
    <property type="component" value="Unassembled WGS sequence"/>
</dbReference>
<sequence length="108" mass="12849">MQDIMHFHNAFYENTKKYDQDVFILRHCNVTNPKRHRKRQQNNNKPKSCTLKYNIKKQDGSMVPICRQTFLGVLGVRKDRILSIVKKFQKYNKLLAEARGGDRILQKN</sequence>
<organism evidence="1 2">
    <name type="scientific">Hypothenemus hampei</name>
    <name type="common">Coffee berry borer</name>
    <dbReference type="NCBI Taxonomy" id="57062"/>
    <lineage>
        <taxon>Eukaryota</taxon>
        <taxon>Metazoa</taxon>
        <taxon>Ecdysozoa</taxon>
        <taxon>Arthropoda</taxon>
        <taxon>Hexapoda</taxon>
        <taxon>Insecta</taxon>
        <taxon>Pterygota</taxon>
        <taxon>Neoptera</taxon>
        <taxon>Endopterygota</taxon>
        <taxon>Coleoptera</taxon>
        <taxon>Polyphaga</taxon>
        <taxon>Cucujiformia</taxon>
        <taxon>Curculionidae</taxon>
        <taxon>Scolytinae</taxon>
        <taxon>Hypothenemus</taxon>
    </lineage>
</organism>
<comment type="caution">
    <text evidence="1">The sequence shown here is derived from an EMBL/GenBank/DDBJ whole genome shotgun (WGS) entry which is preliminary data.</text>
</comment>
<dbReference type="EMBL" id="JBDJPC010000010">
    <property type="protein sequence ID" value="KAL1490124.1"/>
    <property type="molecule type" value="Genomic_DNA"/>
</dbReference>
<protein>
    <submittedName>
        <fullName evidence="1">Uncharacterized protein</fullName>
    </submittedName>
</protein>
<name>A0ABD1E6A0_HYPHA</name>
<keyword evidence="2" id="KW-1185">Reference proteome</keyword>
<evidence type="ECO:0000313" key="2">
    <source>
        <dbReference type="Proteomes" id="UP001566132"/>
    </source>
</evidence>
<proteinExistence type="predicted"/>
<evidence type="ECO:0000313" key="1">
    <source>
        <dbReference type="EMBL" id="KAL1490124.1"/>
    </source>
</evidence>